<dbReference type="OrthoDB" id="9798918at2"/>
<evidence type="ECO:0000256" key="3">
    <source>
        <dbReference type="SAM" id="Coils"/>
    </source>
</evidence>
<dbReference type="AlphaFoldDB" id="A0A1T4JS36"/>
<accession>A0A1T4JS36</accession>
<gene>
    <name evidence="4" type="ORF">SAMN02745973_00031</name>
</gene>
<feature type="coiled-coil region" evidence="3">
    <location>
        <begin position="125"/>
        <end position="152"/>
    </location>
</feature>
<evidence type="ECO:0000313" key="5">
    <source>
        <dbReference type="Proteomes" id="UP000196365"/>
    </source>
</evidence>
<sequence length="169" mass="19645">MSNNNDLVANVGDKMKILIDGDACPVKNEIFEIAFKYDVEVIYFCSLNHYSESNIFPRKVLVDNESQAVDMEIMRNLDKGDIVITQDYGLASLSLDKNAYVLSFNGKNFTKDNINIYLYQRYLSAQQRQKRIKTLKQKKRNRKENLKFKEALEKLIGHLKNNPQVKKNC</sequence>
<evidence type="ECO:0000313" key="4">
    <source>
        <dbReference type="EMBL" id="SJZ32924.1"/>
    </source>
</evidence>
<evidence type="ECO:0000256" key="2">
    <source>
        <dbReference type="HAMAP-Rule" id="MF_00489"/>
    </source>
</evidence>
<dbReference type="RefSeq" id="WP_087677496.1">
    <property type="nucleotide sequence ID" value="NZ_FUWV01000001.1"/>
</dbReference>
<evidence type="ECO:0000256" key="1">
    <source>
        <dbReference type="ARBA" id="ARBA00008522"/>
    </source>
</evidence>
<organism evidence="4 5">
    <name type="scientific">Garciella nitratireducens DSM 15102</name>
    <dbReference type="NCBI Taxonomy" id="1121911"/>
    <lineage>
        <taxon>Bacteria</taxon>
        <taxon>Bacillati</taxon>
        <taxon>Bacillota</taxon>
        <taxon>Clostridia</taxon>
        <taxon>Eubacteriales</taxon>
        <taxon>Eubacteriaceae</taxon>
        <taxon>Garciella</taxon>
    </lineage>
</organism>
<dbReference type="HAMAP" id="MF_00489">
    <property type="entry name" value="UPF0178"/>
    <property type="match status" value="1"/>
</dbReference>
<dbReference type="Pfam" id="PF02639">
    <property type="entry name" value="DUF188"/>
    <property type="match status" value="1"/>
</dbReference>
<dbReference type="Proteomes" id="UP000196365">
    <property type="component" value="Unassembled WGS sequence"/>
</dbReference>
<dbReference type="PANTHER" id="PTHR35146:SF1">
    <property type="entry name" value="UPF0178 PROTEIN YAII"/>
    <property type="match status" value="1"/>
</dbReference>
<dbReference type="NCBIfam" id="NF001095">
    <property type="entry name" value="PRK00124.1"/>
    <property type="match status" value="1"/>
</dbReference>
<dbReference type="InterPro" id="IPR003791">
    <property type="entry name" value="UPF0178"/>
</dbReference>
<reference evidence="4 5" key="1">
    <citation type="submission" date="2017-02" db="EMBL/GenBank/DDBJ databases">
        <authorList>
            <person name="Peterson S.W."/>
        </authorList>
    </citation>
    <scope>NUCLEOTIDE SEQUENCE [LARGE SCALE GENOMIC DNA]</scope>
    <source>
        <strain evidence="4 5">DSM 15102</strain>
    </source>
</reference>
<keyword evidence="5" id="KW-1185">Reference proteome</keyword>
<comment type="similarity">
    <text evidence="1 2">Belongs to the UPF0178 family.</text>
</comment>
<name>A0A1T4JS36_9FIRM</name>
<protein>
    <recommendedName>
        <fullName evidence="2">UPF0178 protein SAMN02745973_00031</fullName>
    </recommendedName>
</protein>
<keyword evidence="3" id="KW-0175">Coiled coil</keyword>
<dbReference type="EMBL" id="FUWV01000001">
    <property type="protein sequence ID" value="SJZ32924.1"/>
    <property type="molecule type" value="Genomic_DNA"/>
</dbReference>
<dbReference type="PANTHER" id="PTHR35146">
    <property type="entry name" value="UPF0178 PROTEIN YAII"/>
    <property type="match status" value="1"/>
</dbReference>
<proteinExistence type="inferred from homology"/>